<dbReference type="PANTHER" id="PTHR37305:SF1">
    <property type="entry name" value="MEMBRANE PROTEIN"/>
    <property type="match status" value="1"/>
</dbReference>
<keyword evidence="1" id="KW-0812">Transmembrane</keyword>
<gene>
    <name evidence="2" type="ORF">SAMN05444580_1206</name>
</gene>
<dbReference type="Pfam" id="PF12679">
    <property type="entry name" value="ABC2_membrane_2"/>
    <property type="match status" value="1"/>
</dbReference>
<accession>A0A1G7DND2</accession>
<dbReference type="AlphaFoldDB" id="A0A1G7DND2"/>
<feature type="transmembrane region" description="Helical" evidence="1">
    <location>
        <begin position="186"/>
        <end position="208"/>
    </location>
</feature>
<dbReference type="EMBL" id="FNAB01000020">
    <property type="protein sequence ID" value="SDE52640.1"/>
    <property type="molecule type" value="Genomic_DNA"/>
</dbReference>
<dbReference type="Proteomes" id="UP000199417">
    <property type="component" value="Unassembled WGS sequence"/>
</dbReference>
<proteinExistence type="predicted"/>
<sequence>MWTEVLRLDLLLRRRSMIGFALGMAVYAFAVVALYPAFKNDSGLDAFTANSETVAALFGVSGSLTSPSGWLNANMYSNFLPLIVLLLTVGYGAACLAGQDEDGTLGPVAALPISRRRIATQKFAAMALLAVPVAVLTGLCVLAGRGFELDVGVGPLIGTTVGILLLGIAFGALAMAVGAATGSRGAALGITTAVAAAAYLVNSLAPVVDWLKPWRFLSPFFYAIGDGQLDAGLPPAWAAVLVGMAAVFLGGALVAFERLDVH</sequence>
<name>A0A1G7DND2_9NOCA</name>
<evidence type="ECO:0000256" key="1">
    <source>
        <dbReference type="SAM" id="Phobius"/>
    </source>
</evidence>
<feature type="transmembrane region" description="Helical" evidence="1">
    <location>
        <begin position="123"/>
        <end position="144"/>
    </location>
</feature>
<feature type="transmembrane region" description="Helical" evidence="1">
    <location>
        <begin position="236"/>
        <end position="256"/>
    </location>
</feature>
<keyword evidence="1" id="KW-0472">Membrane</keyword>
<reference evidence="2 3" key="1">
    <citation type="submission" date="2016-10" db="EMBL/GenBank/DDBJ databases">
        <authorList>
            <person name="de Groot N.N."/>
        </authorList>
    </citation>
    <scope>NUCLEOTIDE SEQUENCE [LARGE SCALE GENOMIC DNA]</scope>
    <source>
        <strain evidence="2 3">JCM 11308</strain>
    </source>
</reference>
<feature type="transmembrane region" description="Helical" evidence="1">
    <location>
        <begin position="156"/>
        <end position="179"/>
    </location>
</feature>
<dbReference type="GO" id="GO:0005886">
    <property type="term" value="C:plasma membrane"/>
    <property type="evidence" value="ECO:0007669"/>
    <property type="project" value="UniProtKB-SubCell"/>
</dbReference>
<dbReference type="PANTHER" id="PTHR37305">
    <property type="entry name" value="INTEGRAL MEMBRANE PROTEIN-RELATED"/>
    <property type="match status" value="1"/>
</dbReference>
<dbReference type="STRING" id="168276.SAMN05444580_1206"/>
<evidence type="ECO:0000313" key="2">
    <source>
        <dbReference type="EMBL" id="SDE52640.1"/>
    </source>
</evidence>
<evidence type="ECO:0000313" key="3">
    <source>
        <dbReference type="Proteomes" id="UP000199417"/>
    </source>
</evidence>
<organism evidence="2 3">
    <name type="scientific">Rhodococcus tukisamuensis</name>
    <dbReference type="NCBI Taxonomy" id="168276"/>
    <lineage>
        <taxon>Bacteria</taxon>
        <taxon>Bacillati</taxon>
        <taxon>Actinomycetota</taxon>
        <taxon>Actinomycetes</taxon>
        <taxon>Mycobacteriales</taxon>
        <taxon>Nocardiaceae</taxon>
        <taxon>Rhodococcus</taxon>
    </lineage>
</organism>
<keyword evidence="1" id="KW-1133">Transmembrane helix</keyword>
<feature type="transmembrane region" description="Helical" evidence="1">
    <location>
        <begin position="17"/>
        <end position="38"/>
    </location>
</feature>
<keyword evidence="3" id="KW-1185">Reference proteome</keyword>
<feature type="transmembrane region" description="Helical" evidence="1">
    <location>
        <begin position="79"/>
        <end position="97"/>
    </location>
</feature>
<dbReference type="GO" id="GO:0140359">
    <property type="term" value="F:ABC-type transporter activity"/>
    <property type="evidence" value="ECO:0007669"/>
    <property type="project" value="InterPro"/>
</dbReference>
<dbReference type="RefSeq" id="WP_072846796.1">
    <property type="nucleotide sequence ID" value="NZ_FNAB01000020.1"/>
</dbReference>
<protein>
    <submittedName>
        <fullName evidence="2">ABC-2 type transport system permease protein</fullName>
    </submittedName>
</protein>